<dbReference type="EMBL" id="ML210147">
    <property type="protein sequence ID" value="TFK29956.1"/>
    <property type="molecule type" value="Genomic_DNA"/>
</dbReference>
<dbReference type="Gene3D" id="2.20.25.190">
    <property type="match status" value="1"/>
</dbReference>
<organism evidence="12 13">
    <name type="scientific">Coprinopsis marcescibilis</name>
    <name type="common">Agaric fungus</name>
    <name type="synonym">Psathyrella marcescibilis</name>
    <dbReference type="NCBI Taxonomy" id="230819"/>
    <lineage>
        <taxon>Eukaryota</taxon>
        <taxon>Fungi</taxon>
        <taxon>Dikarya</taxon>
        <taxon>Basidiomycota</taxon>
        <taxon>Agaricomycotina</taxon>
        <taxon>Agaricomycetes</taxon>
        <taxon>Agaricomycetidae</taxon>
        <taxon>Agaricales</taxon>
        <taxon>Agaricineae</taxon>
        <taxon>Psathyrellaceae</taxon>
        <taxon>Coprinopsis</taxon>
    </lineage>
</organism>
<feature type="region of interest" description="Disordered" evidence="11">
    <location>
        <begin position="1"/>
        <end position="20"/>
    </location>
</feature>
<proteinExistence type="inferred from homology"/>
<evidence type="ECO:0000256" key="9">
    <source>
        <dbReference type="ARBA" id="ARBA00023242"/>
    </source>
</evidence>
<name>A0A5C3LDG6_COPMA</name>
<dbReference type="Proteomes" id="UP000307440">
    <property type="component" value="Unassembled WGS sequence"/>
</dbReference>
<dbReference type="AlphaFoldDB" id="A0A5C3LDG6"/>
<evidence type="ECO:0000256" key="5">
    <source>
        <dbReference type="ARBA" id="ARBA00022771"/>
    </source>
</evidence>
<dbReference type="PANTHER" id="PTHR20934:SF0">
    <property type="entry name" value="TRANSCRIPTION ELONGATION FACTOR 1 HOMOLOG"/>
    <property type="match status" value="1"/>
</dbReference>
<dbReference type="Pfam" id="PF05129">
    <property type="entry name" value="Zn_ribbon_Elf1"/>
    <property type="match status" value="1"/>
</dbReference>
<dbReference type="GO" id="GO:0008023">
    <property type="term" value="C:transcription elongation factor complex"/>
    <property type="evidence" value="ECO:0007669"/>
    <property type="project" value="TreeGrafter"/>
</dbReference>
<evidence type="ECO:0000256" key="7">
    <source>
        <dbReference type="ARBA" id="ARBA00023015"/>
    </source>
</evidence>
<reference evidence="12 13" key="1">
    <citation type="journal article" date="2019" name="Nat. Ecol. Evol.">
        <title>Megaphylogeny resolves global patterns of mushroom evolution.</title>
        <authorList>
            <person name="Varga T."/>
            <person name="Krizsan K."/>
            <person name="Foldi C."/>
            <person name="Dima B."/>
            <person name="Sanchez-Garcia M."/>
            <person name="Sanchez-Ramirez S."/>
            <person name="Szollosi G.J."/>
            <person name="Szarkandi J.G."/>
            <person name="Papp V."/>
            <person name="Albert L."/>
            <person name="Andreopoulos W."/>
            <person name="Angelini C."/>
            <person name="Antonin V."/>
            <person name="Barry K.W."/>
            <person name="Bougher N.L."/>
            <person name="Buchanan P."/>
            <person name="Buyck B."/>
            <person name="Bense V."/>
            <person name="Catcheside P."/>
            <person name="Chovatia M."/>
            <person name="Cooper J."/>
            <person name="Damon W."/>
            <person name="Desjardin D."/>
            <person name="Finy P."/>
            <person name="Geml J."/>
            <person name="Haridas S."/>
            <person name="Hughes K."/>
            <person name="Justo A."/>
            <person name="Karasinski D."/>
            <person name="Kautmanova I."/>
            <person name="Kiss B."/>
            <person name="Kocsube S."/>
            <person name="Kotiranta H."/>
            <person name="LaButti K.M."/>
            <person name="Lechner B.E."/>
            <person name="Liimatainen K."/>
            <person name="Lipzen A."/>
            <person name="Lukacs Z."/>
            <person name="Mihaltcheva S."/>
            <person name="Morgado L.N."/>
            <person name="Niskanen T."/>
            <person name="Noordeloos M.E."/>
            <person name="Ohm R.A."/>
            <person name="Ortiz-Santana B."/>
            <person name="Ovrebo C."/>
            <person name="Racz N."/>
            <person name="Riley R."/>
            <person name="Savchenko A."/>
            <person name="Shiryaev A."/>
            <person name="Soop K."/>
            <person name="Spirin V."/>
            <person name="Szebenyi C."/>
            <person name="Tomsovsky M."/>
            <person name="Tulloss R.E."/>
            <person name="Uehling J."/>
            <person name="Grigoriev I.V."/>
            <person name="Vagvolgyi C."/>
            <person name="Papp T."/>
            <person name="Martin F.M."/>
            <person name="Miettinen O."/>
            <person name="Hibbett D.S."/>
            <person name="Nagy L.G."/>
        </authorList>
    </citation>
    <scope>NUCLEOTIDE SEQUENCE [LARGE SCALE GENOMIC DNA]</scope>
    <source>
        <strain evidence="12 13">CBS 121175</strain>
    </source>
</reference>
<evidence type="ECO:0000256" key="11">
    <source>
        <dbReference type="SAM" id="MobiDB-lite"/>
    </source>
</evidence>
<feature type="region of interest" description="Disordered" evidence="11">
    <location>
        <begin position="80"/>
        <end position="111"/>
    </location>
</feature>
<keyword evidence="9 10" id="KW-0539">Nucleus</keyword>
<evidence type="ECO:0000256" key="8">
    <source>
        <dbReference type="ARBA" id="ARBA00023163"/>
    </source>
</evidence>
<dbReference type="GO" id="GO:0008270">
    <property type="term" value="F:zinc ion binding"/>
    <property type="evidence" value="ECO:0007669"/>
    <property type="project" value="UniProtKB-KW"/>
</dbReference>
<sequence length="111" mass="12325">MGKRKKSSRKPAAPRAKDPLDSTFTCLFCHHDKSVTVRIDRKEGVASLACKICDQRYQSKVNHLTEAVDIYSEWIDAAESAQKDDAPRRPAASSSRPQPTRAASAYDSDDD</sequence>
<dbReference type="PANTHER" id="PTHR20934">
    <property type="entry name" value="TRANSCRIPTION ELONGATION FACTOR 1 HOMOLOG"/>
    <property type="match status" value="1"/>
</dbReference>
<dbReference type="InterPro" id="IPR038567">
    <property type="entry name" value="T_Elf1_sf"/>
</dbReference>
<protein>
    <recommendedName>
        <fullName evidence="10">Transcription elongation factor 1 homolog</fullName>
    </recommendedName>
</protein>
<keyword evidence="5 10" id="KW-0863">Zinc-finger</keyword>
<comment type="similarity">
    <text evidence="3 10">Belongs to the ELOF1 family.</text>
</comment>
<dbReference type="InterPro" id="IPR007808">
    <property type="entry name" value="Elf1"/>
</dbReference>
<keyword evidence="8 10" id="KW-0804">Transcription</keyword>
<keyword evidence="7 10" id="KW-0805">Transcription regulation</keyword>
<dbReference type="STRING" id="230819.A0A5C3LDG6"/>
<evidence type="ECO:0000313" key="13">
    <source>
        <dbReference type="Proteomes" id="UP000307440"/>
    </source>
</evidence>
<keyword evidence="4 10" id="KW-0479">Metal-binding</keyword>
<dbReference type="OrthoDB" id="445983at2759"/>
<feature type="compositionally biased region" description="Low complexity" evidence="11">
    <location>
        <begin position="89"/>
        <end position="105"/>
    </location>
</feature>
<evidence type="ECO:0000313" key="12">
    <source>
        <dbReference type="EMBL" id="TFK29956.1"/>
    </source>
</evidence>
<keyword evidence="6 10" id="KW-0862">Zinc</keyword>
<dbReference type="FunFam" id="2.20.25.190:FF:000001">
    <property type="entry name" value="Transcription elongation factor 1 homolog"/>
    <property type="match status" value="1"/>
</dbReference>
<comment type="function">
    <text evidence="1 10">Transcription elongation factor implicated in the maintenance of proper chromatin structure in actively transcribed regions.</text>
</comment>
<accession>A0A5C3LDG6</accession>
<dbReference type="SUPFAM" id="SSF57783">
    <property type="entry name" value="Zinc beta-ribbon"/>
    <property type="match status" value="1"/>
</dbReference>
<keyword evidence="13" id="KW-1185">Reference proteome</keyword>
<evidence type="ECO:0000256" key="1">
    <source>
        <dbReference type="ARBA" id="ARBA00003357"/>
    </source>
</evidence>
<evidence type="ECO:0000256" key="4">
    <source>
        <dbReference type="ARBA" id="ARBA00022723"/>
    </source>
</evidence>
<evidence type="ECO:0000256" key="6">
    <source>
        <dbReference type="ARBA" id="ARBA00022833"/>
    </source>
</evidence>
<evidence type="ECO:0000256" key="10">
    <source>
        <dbReference type="RuleBase" id="RU364033"/>
    </source>
</evidence>
<evidence type="ECO:0000256" key="2">
    <source>
        <dbReference type="ARBA" id="ARBA00004123"/>
    </source>
</evidence>
<gene>
    <name evidence="12" type="ORF">FA15DRAFT_608910</name>
</gene>
<dbReference type="GO" id="GO:0006368">
    <property type="term" value="P:transcription elongation by RNA polymerase II"/>
    <property type="evidence" value="ECO:0007669"/>
    <property type="project" value="TreeGrafter"/>
</dbReference>
<evidence type="ECO:0000256" key="3">
    <source>
        <dbReference type="ARBA" id="ARBA00009730"/>
    </source>
</evidence>
<comment type="subcellular location">
    <subcellularLocation>
        <location evidence="2 10">Nucleus</location>
    </subcellularLocation>
</comment>
<dbReference type="GO" id="GO:0000993">
    <property type="term" value="F:RNA polymerase II complex binding"/>
    <property type="evidence" value="ECO:0007669"/>
    <property type="project" value="TreeGrafter"/>
</dbReference>